<accession>A0A9P1IQ50</accession>
<dbReference type="AlphaFoldDB" id="A0A9P1IQ50"/>
<feature type="chain" id="PRO_5040130918" description="Protein sleepless" evidence="1">
    <location>
        <begin position="21"/>
        <end position="89"/>
    </location>
</feature>
<protein>
    <recommendedName>
        <fullName evidence="4">Protein sleepless</fullName>
    </recommendedName>
</protein>
<feature type="signal peptide" evidence="1">
    <location>
        <begin position="1"/>
        <end position="20"/>
    </location>
</feature>
<gene>
    <name evidence="2" type="ORF">CAMP_LOCUS10971</name>
</gene>
<evidence type="ECO:0000313" key="3">
    <source>
        <dbReference type="Proteomes" id="UP001152747"/>
    </source>
</evidence>
<reference evidence="2" key="1">
    <citation type="submission" date="2022-11" db="EMBL/GenBank/DDBJ databases">
        <authorList>
            <person name="Kikuchi T."/>
        </authorList>
    </citation>
    <scope>NUCLEOTIDE SEQUENCE</scope>
    <source>
        <strain evidence="2">PS1010</strain>
    </source>
</reference>
<dbReference type="EMBL" id="CANHGI010000004">
    <property type="protein sequence ID" value="CAI5448334.1"/>
    <property type="molecule type" value="Genomic_DNA"/>
</dbReference>
<organism evidence="2 3">
    <name type="scientific">Caenorhabditis angaria</name>
    <dbReference type="NCBI Taxonomy" id="860376"/>
    <lineage>
        <taxon>Eukaryota</taxon>
        <taxon>Metazoa</taxon>
        <taxon>Ecdysozoa</taxon>
        <taxon>Nematoda</taxon>
        <taxon>Chromadorea</taxon>
        <taxon>Rhabditida</taxon>
        <taxon>Rhabditina</taxon>
        <taxon>Rhabditomorpha</taxon>
        <taxon>Rhabditoidea</taxon>
        <taxon>Rhabditidae</taxon>
        <taxon>Peloderinae</taxon>
        <taxon>Caenorhabditis</taxon>
    </lineage>
</organism>
<sequence>MLLKFSLIIFLQLFPHYSLAIQCYQCNSLTTSDCEKNYEKFGKICRSKTIQGRNFEAIGCREIKQYVDDHYSIDRSCAYLGENEEQKIE</sequence>
<dbReference type="OrthoDB" id="6083863at2759"/>
<evidence type="ECO:0000256" key="1">
    <source>
        <dbReference type="SAM" id="SignalP"/>
    </source>
</evidence>
<dbReference type="Proteomes" id="UP001152747">
    <property type="component" value="Unassembled WGS sequence"/>
</dbReference>
<proteinExistence type="predicted"/>
<evidence type="ECO:0000313" key="2">
    <source>
        <dbReference type="EMBL" id="CAI5448334.1"/>
    </source>
</evidence>
<name>A0A9P1IQ50_9PELO</name>
<comment type="caution">
    <text evidence="2">The sequence shown here is derived from an EMBL/GenBank/DDBJ whole genome shotgun (WGS) entry which is preliminary data.</text>
</comment>
<evidence type="ECO:0008006" key="4">
    <source>
        <dbReference type="Google" id="ProtNLM"/>
    </source>
</evidence>
<keyword evidence="1" id="KW-0732">Signal</keyword>
<keyword evidence="3" id="KW-1185">Reference proteome</keyword>